<organism evidence="1 2">
    <name type="scientific">Eumeta variegata</name>
    <name type="common">Bagworm moth</name>
    <name type="synonym">Eumeta japonica</name>
    <dbReference type="NCBI Taxonomy" id="151549"/>
    <lineage>
        <taxon>Eukaryota</taxon>
        <taxon>Metazoa</taxon>
        <taxon>Ecdysozoa</taxon>
        <taxon>Arthropoda</taxon>
        <taxon>Hexapoda</taxon>
        <taxon>Insecta</taxon>
        <taxon>Pterygota</taxon>
        <taxon>Neoptera</taxon>
        <taxon>Endopterygota</taxon>
        <taxon>Lepidoptera</taxon>
        <taxon>Glossata</taxon>
        <taxon>Ditrysia</taxon>
        <taxon>Tineoidea</taxon>
        <taxon>Psychidae</taxon>
        <taxon>Oiketicinae</taxon>
        <taxon>Eumeta</taxon>
    </lineage>
</organism>
<name>A0A4C1WCK0_EUMVA</name>
<gene>
    <name evidence="1" type="ORF">EVAR_8409_1</name>
</gene>
<dbReference type="Proteomes" id="UP000299102">
    <property type="component" value="Unassembled WGS sequence"/>
</dbReference>
<proteinExistence type="predicted"/>
<evidence type="ECO:0000313" key="1">
    <source>
        <dbReference type="EMBL" id="GBP48801.1"/>
    </source>
</evidence>
<protein>
    <submittedName>
        <fullName evidence="1">Uncharacterized protein</fullName>
    </submittedName>
</protein>
<reference evidence="1 2" key="1">
    <citation type="journal article" date="2019" name="Commun. Biol.">
        <title>The bagworm genome reveals a unique fibroin gene that provides high tensile strength.</title>
        <authorList>
            <person name="Kono N."/>
            <person name="Nakamura H."/>
            <person name="Ohtoshi R."/>
            <person name="Tomita M."/>
            <person name="Numata K."/>
            <person name="Arakawa K."/>
        </authorList>
    </citation>
    <scope>NUCLEOTIDE SEQUENCE [LARGE SCALE GENOMIC DNA]</scope>
</reference>
<sequence>MRSLRSLCVSEVSRKSRCRNSDVRERSSLKEDIVTRVKRGCGGGGKGLGDSDVIAPIAPKSTTDAARLFIYLFALVYLVNFSGRDTSEREATRNGDDRKASAEKALYHAKRHRLDYSGILQILIDIVTPPEELSSCSGPPSSPLDHFSPIFPETALFVLRLCCARSAHVDRHSVWGPCSEP</sequence>
<comment type="caution">
    <text evidence="1">The sequence shown here is derived from an EMBL/GenBank/DDBJ whole genome shotgun (WGS) entry which is preliminary data.</text>
</comment>
<dbReference type="OrthoDB" id="425681at2759"/>
<keyword evidence="2" id="KW-1185">Reference proteome</keyword>
<dbReference type="EMBL" id="BGZK01000531">
    <property type="protein sequence ID" value="GBP48801.1"/>
    <property type="molecule type" value="Genomic_DNA"/>
</dbReference>
<accession>A0A4C1WCK0</accession>
<dbReference type="AlphaFoldDB" id="A0A4C1WCK0"/>
<evidence type="ECO:0000313" key="2">
    <source>
        <dbReference type="Proteomes" id="UP000299102"/>
    </source>
</evidence>